<gene>
    <name evidence="1" type="ORF">NBRC111894_3334</name>
</gene>
<dbReference type="EMBL" id="BEXB01000032">
    <property type="protein sequence ID" value="GAY77780.1"/>
    <property type="molecule type" value="Genomic_DNA"/>
</dbReference>
<comment type="caution">
    <text evidence="1">The sequence shown here is derived from an EMBL/GenBank/DDBJ whole genome shotgun (WGS) entry which is preliminary data.</text>
</comment>
<accession>A0A4Y1ZFQ2</accession>
<organism evidence="1 2">
    <name type="scientific">Sporolactobacillus inulinus</name>
    <dbReference type="NCBI Taxonomy" id="2078"/>
    <lineage>
        <taxon>Bacteria</taxon>
        <taxon>Bacillati</taxon>
        <taxon>Bacillota</taxon>
        <taxon>Bacilli</taxon>
        <taxon>Bacillales</taxon>
        <taxon>Sporolactobacillaceae</taxon>
        <taxon>Sporolactobacillus</taxon>
    </lineage>
</organism>
<evidence type="ECO:0000313" key="1">
    <source>
        <dbReference type="EMBL" id="GAY77780.1"/>
    </source>
</evidence>
<evidence type="ECO:0000313" key="2">
    <source>
        <dbReference type="Proteomes" id="UP000319716"/>
    </source>
</evidence>
<protein>
    <submittedName>
        <fullName evidence="1">Uncharacterized protein</fullName>
    </submittedName>
</protein>
<reference evidence="1 2" key="1">
    <citation type="submission" date="2017-11" db="EMBL/GenBank/DDBJ databases">
        <title>Draft Genome Sequence of Sporolactobacillus inulinus NBRC 111894 Isolated from Koso, a Japanese Sugar-Vegetable Fermented Beverage.</title>
        <authorList>
            <person name="Chiou T.Y."/>
            <person name="Oshima K."/>
            <person name="Suda W."/>
            <person name="Hattori M."/>
            <person name="Takahashi T."/>
        </authorList>
    </citation>
    <scope>NUCLEOTIDE SEQUENCE [LARGE SCALE GENOMIC DNA]</scope>
    <source>
        <strain evidence="1 2">NBRC111894</strain>
    </source>
</reference>
<dbReference type="AlphaFoldDB" id="A0A4Y1ZFQ2"/>
<sequence>MIFLHLFFGMKQLMNTHKTPVSNTIRQQGSQILFALKKDANAERG</sequence>
<proteinExistence type="predicted"/>
<name>A0A4Y1ZFQ2_9BACL</name>
<dbReference type="Proteomes" id="UP000319716">
    <property type="component" value="Unassembled WGS sequence"/>
</dbReference>